<gene>
    <name evidence="2" type="ORF">SAMN05444358_1011713</name>
</gene>
<protein>
    <submittedName>
        <fullName evidence="2">Pimeloyl-ACP methyl ester carboxylesterase</fullName>
    </submittedName>
</protein>
<dbReference type="InterPro" id="IPR029058">
    <property type="entry name" value="AB_hydrolase_fold"/>
</dbReference>
<proteinExistence type="predicted"/>
<dbReference type="InterPro" id="IPR050266">
    <property type="entry name" value="AB_hydrolase_sf"/>
</dbReference>
<keyword evidence="3" id="KW-1185">Reference proteome</keyword>
<name>A0A1H2WAI8_9RHOB</name>
<dbReference type="Proteomes" id="UP000183400">
    <property type="component" value="Unassembled WGS sequence"/>
</dbReference>
<dbReference type="Gene3D" id="3.40.50.1820">
    <property type="entry name" value="alpha/beta hydrolase"/>
    <property type="match status" value="1"/>
</dbReference>
<evidence type="ECO:0000259" key="1">
    <source>
        <dbReference type="Pfam" id="PF00561"/>
    </source>
</evidence>
<evidence type="ECO:0000313" key="3">
    <source>
        <dbReference type="Proteomes" id="UP000183400"/>
    </source>
</evidence>
<dbReference type="STRING" id="985054.SAMN05444358_1011713"/>
<reference evidence="3" key="1">
    <citation type="submission" date="2016-10" db="EMBL/GenBank/DDBJ databases">
        <authorList>
            <person name="Varghese N."/>
            <person name="Submissions S."/>
        </authorList>
    </citation>
    <scope>NUCLEOTIDE SEQUENCE [LARGE SCALE GENOMIC DNA]</scope>
    <source>
        <strain evidence="3">DSM 27839</strain>
    </source>
</reference>
<dbReference type="RefSeq" id="WP_074736020.1">
    <property type="nucleotide sequence ID" value="NZ_FNNP01000001.1"/>
</dbReference>
<sequence length="322" mass="34364">MTITLTIAAVLAGFLLAMAYWTHRLTRQGVKMVPQLGQIVPVKGGSIHYVEKGDPADPTLVMIHGLSGQLQHFTYALVDDLASDFHVLAVDRPGCGYSSRDNAELAALPEQARMIHEFLELKGIANATLIGHSLGGAVALAMALDYPDQTHALALLSPLTQEMPGAPAVFKPLEIRTQWLRNLIGYTIAVPLARKTAPLVLRDVFSPEPAPADFLYRAGGALGLRPSAFITASQDVIGVETSIGALCRRYKDLQVGGGILFGAADPVLAADIHGVNMTQYGLALDILNDRGHMILITAPDICADFIRRVAGKSADEATKIDA</sequence>
<dbReference type="Pfam" id="PF00561">
    <property type="entry name" value="Abhydrolase_1"/>
    <property type="match status" value="1"/>
</dbReference>
<accession>A0A1H2WAI8</accession>
<dbReference type="PRINTS" id="PR00111">
    <property type="entry name" value="ABHYDROLASE"/>
</dbReference>
<dbReference type="PANTHER" id="PTHR43798">
    <property type="entry name" value="MONOACYLGLYCEROL LIPASE"/>
    <property type="match status" value="1"/>
</dbReference>
<dbReference type="AlphaFoldDB" id="A0A1H2WAI8"/>
<dbReference type="SUPFAM" id="SSF53474">
    <property type="entry name" value="alpha/beta-Hydrolases"/>
    <property type="match status" value="1"/>
</dbReference>
<feature type="domain" description="AB hydrolase-1" evidence="1">
    <location>
        <begin position="58"/>
        <end position="162"/>
    </location>
</feature>
<dbReference type="OrthoDB" id="9815441at2"/>
<dbReference type="InterPro" id="IPR000073">
    <property type="entry name" value="AB_hydrolase_1"/>
</dbReference>
<organism evidence="2 3">
    <name type="scientific">Ruegeria halocynthiae</name>
    <dbReference type="NCBI Taxonomy" id="985054"/>
    <lineage>
        <taxon>Bacteria</taxon>
        <taxon>Pseudomonadati</taxon>
        <taxon>Pseudomonadota</taxon>
        <taxon>Alphaproteobacteria</taxon>
        <taxon>Rhodobacterales</taxon>
        <taxon>Roseobacteraceae</taxon>
        <taxon>Ruegeria</taxon>
    </lineage>
</organism>
<dbReference type="PANTHER" id="PTHR43798:SF33">
    <property type="entry name" value="HYDROLASE, PUTATIVE (AFU_ORTHOLOGUE AFUA_2G14860)-RELATED"/>
    <property type="match status" value="1"/>
</dbReference>
<evidence type="ECO:0000313" key="2">
    <source>
        <dbReference type="EMBL" id="SDW77059.1"/>
    </source>
</evidence>
<dbReference type="GO" id="GO:0016020">
    <property type="term" value="C:membrane"/>
    <property type="evidence" value="ECO:0007669"/>
    <property type="project" value="TreeGrafter"/>
</dbReference>
<dbReference type="EMBL" id="FNNP01000001">
    <property type="protein sequence ID" value="SDW77059.1"/>
    <property type="molecule type" value="Genomic_DNA"/>
</dbReference>